<dbReference type="GO" id="GO:0030170">
    <property type="term" value="F:pyridoxal phosphate binding"/>
    <property type="evidence" value="ECO:0007669"/>
    <property type="project" value="InterPro"/>
</dbReference>
<dbReference type="NCBIfam" id="TIGR01747">
    <property type="entry name" value="diampropi_NH3ly"/>
    <property type="match status" value="1"/>
</dbReference>
<dbReference type="RefSeq" id="WP_166698295.1">
    <property type="nucleotide sequence ID" value="NZ_JAAQTL010000001.1"/>
</dbReference>
<dbReference type="Proteomes" id="UP000518878">
    <property type="component" value="Unassembled WGS sequence"/>
</dbReference>
<keyword evidence="2" id="KW-0663">Pyridoxal phosphate</keyword>
<dbReference type="EC" id="4.3.1.15" evidence="4"/>
<evidence type="ECO:0000256" key="1">
    <source>
        <dbReference type="ARBA" id="ARBA00001933"/>
    </source>
</evidence>
<evidence type="ECO:0000259" key="3">
    <source>
        <dbReference type="Pfam" id="PF00291"/>
    </source>
</evidence>
<protein>
    <submittedName>
        <fullName evidence="4">Diaminopropionate ammonia-lyase</fullName>
        <ecNumber evidence="4">4.3.1.15</ecNumber>
    </submittedName>
</protein>
<sequence length="392" mass="41633">MFELNTLPDYRQPLEKADRLALQCKPNPDLDTFLRLSGGGDPTPLHSLRALAAHLDVAAIHVKDEGFRLGMGSFKALGGGYAVARMILEEASLRLTRTVTFDELQTPAVEAVARTMTFACATDGNHGRSVAMGAARMGAQSAIVVHEGVSGPRVDAIRNAGATIIRVPGTYDDAVAQASRLCAECGWRLVSDTSWIGYEHVPLLVMQGYTAIVREIVDALPEPPTHVFLQAGVGGMAAAVAACLADAYGSWAPMTTVVEPDRAACVFRSAAAGKPLKIAATEPTVMAMLECYEPSMVAWRILARLADVFMTVDEQEAIDAMRCFADPCGDDPAIVAGESGGVGLAGLLQVAGRARYRDVIGLDTDSRVLVINTEGATDPLRYEKLLAQVAFS</sequence>
<dbReference type="EMBL" id="JAAQTL010000001">
    <property type="protein sequence ID" value="NID14589.1"/>
    <property type="molecule type" value="Genomic_DNA"/>
</dbReference>
<dbReference type="NCBIfam" id="NF006058">
    <property type="entry name" value="PRK08206.1"/>
    <property type="match status" value="1"/>
</dbReference>
<name>A0A7X5QSI7_9GAMM</name>
<reference evidence="4 5" key="1">
    <citation type="journal article" date="2006" name="Int. J. Syst. Evol. Microbiol.">
        <title>Dyella yeojuensis sp. nov., isolated from greenhouse soil in Korea.</title>
        <authorList>
            <person name="Kim B.Y."/>
            <person name="Weon H.Y."/>
            <person name="Lee K.H."/>
            <person name="Seok S.J."/>
            <person name="Kwon S.W."/>
            <person name="Go S.J."/>
            <person name="Stackebrandt E."/>
        </authorList>
    </citation>
    <scope>NUCLEOTIDE SEQUENCE [LARGE SCALE GENOMIC DNA]</scope>
    <source>
        <strain evidence="4 5">DSM 17673</strain>
    </source>
</reference>
<evidence type="ECO:0000313" key="4">
    <source>
        <dbReference type="EMBL" id="NID14589.1"/>
    </source>
</evidence>
<evidence type="ECO:0000256" key="2">
    <source>
        <dbReference type="ARBA" id="ARBA00022898"/>
    </source>
</evidence>
<keyword evidence="4" id="KW-0456">Lyase</keyword>
<dbReference type="PANTHER" id="PTHR42937">
    <property type="match status" value="1"/>
</dbReference>
<dbReference type="Pfam" id="PF00291">
    <property type="entry name" value="PALP"/>
    <property type="match status" value="1"/>
</dbReference>
<evidence type="ECO:0000313" key="5">
    <source>
        <dbReference type="Proteomes" id="UP000518878"/>
    </source>
</evidence>
<dbReference type="InterPro" id="IPR001926">
    <property type="entry name" value="TrpB-like_PALP"/>
</dbReference>
<dbReference type="PANTHER" id="PTHR42937:SF1">
    <property type="entry name" value="DIAMINOPROPIONATE AMMONIA-LYASE"/>
    <property type="match status" value="1"/>
</dbReference>
<comment type="caution">
    <text evidence="4">The sequence shown here is derived from an EMBL/GenBank/DDBJ whole genome shotgun (WGS) entry which is preliminary data.</text>
</comment>
<dbReference type="Gene3D" id="3.40.50.1100">
    <property type="match status" value="3"/>
</dbReference>
<organism evidence="4 5">
    <name type="scientific">Luteibacter yeojuensis</name>
    <dbReference type="NCBI Taxonomy" id="345309"/>
    <lineage>
        <taxon>Bacteria</taxon>
        <taxon>Pseudomonadati</taxon>
        <taxon>Pseudomonadota</taxon>
        <taxon>Gammaproteobacteria</taxon>
        <taxon>Lysobacterales</taxon>
        <taxon>Rhodanobacteraceae</taxon>
        <taxon>Luteibacter</taxon>
    </lineage>
</organism>
<feature type="domain" description="Tryptophan synthase beta chain-like PALP" evidence="3">
    <location>
        <begin position="38"/>
        <end position="358"/>
    </location>
</feature>
<dbReference type="SUPFAM" id="SSF53686">
    <property type="entry name" value="Tryptophan synthase beta subunit-like PLP-dependent enzymes"/>
    <property type="match status" value="1"/>
</dbReference>
<accession>A0A7X5QSI7</accession>
<proteinExistence type="predicted"/>
<dbReference type="AlphaFoldDB" id="A0A7X5QSI7"/>
<gene>
    <name evidence="4" type="ORF">HBF32_03810</name>
</gene>
<dbReference type="InterPro" id="IPR010081">
    <property type="entry name" value="DiNH2opropionate_NH3_lyase"/>
</dbReference>
<dbReference type="GO" id="GO:0008838">
    <property type="term" value="F:diaminopropionate ammonia-lyase activity"/>
    <property type="evidence" value="ECO:0007669"/>
    <property type="project" value="UniProtKB-EC"/>
</dbReference>
<dbReference type="CDD" id="cd00640">
    <property type="entry name" value="Trp-synth-beta_II"/>
    <property type="match status" value="1"/>
</dbReference>
<dbReference type="InterPro" id="IPR036052">
    <property type="entry name" value="TrpB-like_PALP_sf"/>
</dbReference>
<keyword evidence="5" id="KW-1185">Reference proteome</keyword>
<comment type="cofactor">
    <cofactor evidence="1">
        <name>pyridoxal 5'-phosphate</name>
        <dbReference type="ChEBI" id="CHEBI:597326"/>
    </cofactor>
</comment>